<sequence length="687" mass="77562">MTMTPNSFLNTLQNTATQYHIRFPVFIEGSIDFSLLLINCCNNVTLVSNTLSDALPWWQVKKFLGQETGSLALDIRQGMDVEKLCALVGCVRGGALLFFILGTDLSLCPSRFYQRFMRFFRHPSTAYINEDGDVHLPEFCRYSTEETIRSKNVLTSTKSAGITLCQSQAIAAVEHVFSGHRRRPVLLIADRGRGKSAAMGMVAQSILQSGKKRILVTSPTISNVETVFKHAAANVPCRRENKYRLVFNNDSVLQFVAPDALLRELPKCDLLLVDEAAAIPMPMLDRMVVKYSRICFSSTEHGYEGTGRAFSTLFRTLLNEKTKGWKEIKLVHPVRWEEGDPLENWLFDAFLFDVEPTFPSGCNDIDIRIIDQDVLIQDEVLLRQLFGILVSTHYQTSPNDLMPLLDDDSMSILGAYSGKILVGALLAKQEGGDDMALASDVVMGKRRIRGHLLLQSLAFHTGIVEVLSSPLLRISRVAVLKQCQQQGAGSALISALERIAKACGTFMVGTSFGATPVLLRFWLSKGYRPARMGVQRNAASGTYSLQLVKYLIHAPHWLDDIFTLFSTNFLYQVSEQFENMDACLVAMLFTNMDADALLLLKPERRQVELFAHGVLGYDLVVGSLVIWFKHWLMNRDREYTYDLECLLLVKRLLQRQGWEKVARQYGCQGRRDTEMMIRDWISQHYCQ</sequence>
<dbReference type="SUPFAM" id="SSF55729">
    <property type="entry name" value="Acyl-CoA N-acyltransferases (Nat)"/>
    <property type="match status" value="1"/>
</dbReference>
<dbReference type="GeneID" id="66952319"/>
<keyword evidence="2 9" id="KW-0820">tRNA-binding</keyword>
<dbReference type="Gene3D" id="3.40.630.30">
    <property type="match status" value="1"/>
</dbReference>
<dbReference type="RefSeq" id="WP_097357038.1">
    <property type="nucleotide sequence ID" value="NZ_CAWNJE010000024.1"/>
</dbReference>
<evidence type="ECO:0000256" key="3">
    <source>
        <dbReference type="ARBA" id="ARBA00022679"/>
    </source>
</evidence>
<dbReference type="GO" id="GO:0005737">
    <property type="term" value="C:cytoplasm"/>
    <property type="evidence" value="ECO:0007669"/>
    <property type="project" value="UniProtKB-SubCell"/>
</dbReference>
<evidence type="ECO:0000313" key="12">
    <source>
        <dbReference type="EMBL" id="PCS21791.1"/>
    </source>
</evidence>
<dbReference type="CDD" id="cd04301">
    <property type="entry name" value="NAT_SF"/>
    <property type="match status" value="1"/>
</dbReference>
<evidence type="ECO:0000256" key="9">
    <source>
        <dbReference type="HAMAP-Rule" id="MF_01886"/>
    </source>
</evidence>
<dbReference type="Pfam" id="PF05127">
    <property type="entry name" value="NAT10_TcmA_helicase"/>
    <property type="match status" value="1"/>
</dbReference>
<comment type="function">
    <text evidence="9">Catalyzes the formation of N(4)-acetylcytidine (ac(4)C) at the wobble position of tRNA(Met), by using acetyl-CoA as an acetyl donor and ATP (or GTP).</text>
</comment>
<feature type="domain" description="N-acetyltransferase" evidence="10">
    <location>
        <begin position="365"/>
        <end position="552"/>
    </location>
</feature>
<dbReference type="InterPro" id="IPR024914">
    <property type="entry name" value="tRNA_acetyltr_TmcA"/>
</dbReference>
<dbReference type="HAMAP" id="MF_01886">
    <property type="entry name" value="tRNA_acetyltr_TmcA"/>
    <property type="match status" value="1"/>
</dbReference>
<dbReference type="InterPro" id="IPR007807">
    <property type="entry name" value="TcmA/NAT10_helicase"/>
</dbReference>
<keyword evidence="4 9" id="KW-0819">tRNA processing</keyword>
<evidence type="ECO:0000256" key="7">
    <source>
        <dbReference type="ARBA" id="ARBA00022884"/>
    </source>
</evidence>
<evidence type="ECO:0000256" key="1">
    <source>
        <dbReference type="ARBA" id="ARBA00022490"/>
    </source>
</evidence>
<accession>A0A2A5T0W8</accession>
<keyword evidence="13" id="KW-1185">Reference proteome</keyword>
<organism evidence="12 13">
    <name type="scientific">Candidatus Enterovibrio escicola</name>
    <dbReference type="NCBI Taxonomy" id="1927127"/>
    <lineage>
        <taxon>Bacteria</taxon>
        <taxon>Pseudomonadati</taxon>
        <taxon>Pseudomonadota</taxon>
        <taxon>Gammaproteobacteria</taxon>
        <taxon>Vibrionales</taxon>
        <taxon>Vibrionaceae</taxon>
        <taxon>Enterovibrio</taxon>
    </lineage>
</organism>
<keyword evidence="6 9" id="KW-0067">ATP-binding</keyword>
<dbReference type="EMBL" id="NBYY01000030">
    <property type="protein sequence ID" value="PCS21791.1"/>
    <property type="molecule type" value="Genomic_DNA"/>
</dbReference>
<evidence type="ECO:0000256" key="2">
    <source>
        <dbReference type="ARBA" id="ARBA00022555"/>
    </source>
</evidence>
<evidence type="ECO:0000259" key="10">
    <source>
        <dbReference type="PROSITE" id="PS51186"/>
    </source>
</evidence>
<protein>
    <recommendedName>
        <fullName evidence="9">tRNA(Met) cytidine acetyltransferase TmcA</fullName>
        <ecNumber evidence="9">2.3.1.193</ecNumber>
    </recommendedName>
</protein>
<dbReference type="Gene3D" id="3.40.50.11040">
    <property type="match status" value="1"/>
</dbReference>
<dbReference type="InterPro" id="IPR016181">
    <property type="entry name" value="Acyl_CoA_acyltransferase"/>
</dbReference>
<dbReference type="EC" id="2.3.1.193" evidence="9"/>
<feature type="binding site" evidence="9">
    <location>
        <position position="166"/>
    </location>
    <ligand>
        <name>ATP</name>
        <dbReference type="ChEBI" id="CHEBI:30616"/>
    </ligand>
</feature>
<feature type="domain" description="Helicase ATP-binding" evidence="11">
    <location>
        <begin position="176"/>
        <end position="299"/>
    </location>
</feature>
<dbReference type="PANTHER" id="PTHR10925">
    <property type="entry name" value="N-ACETYLTRANSFERASE 10"/>
    <property type="match status" value="1"/>
</dbReference>
<evidence type="ECO:0000256" key="6">
    <source>
        <dbReference type="ARBA" id="ARBA00022840"/>
    </source>
</evidence>
<feature type="binding site" evidence="9">
    <location>
        <begin position="477"/>
        <end position="479"/>
    </location>
    <ligand>
        <name>acetyl-CoA</name>
        <dbReference type="ChEBI" id="CHEBI:57288"/>
    </ligand>
</feature>
<keyword evidence="3 9" id="KW-0808">Transferase</keyword>
<keyword evidence="7 9" id="KW-0694">RNA-binding</keyword>
<comment type="similarity">
    <text evidence="9">Belongs to the TmcA family.</text>
</comment>
<dbReference type="InterPro" id="IPR032672">
    <property type="entry name" value="TmcA/NAT10/Kre33"/>
</dbReference>
<dbReference type="InterPro" id="IPR014001">
    <property type="entry name" value="Helicase_ATP-bd"/>
</dbReference>
<keyword evidence="5 9" id="KW-0547">Nucleotide-binding</keyword>
<dbReference type="InterPro" id="IPR027417">
    <property type="entry name" value="P-loop_NTPase"/>
</dbReference>
<dbReference type="GO" id="GO:1990883">
    <property type="term" value="F:18S rRNA cytidine N-acetyltransferase activity"/>
    <property type="evidence" value="ECO:0007669"/>
    <property type="project" value="TreeGrafter"/>
</dbReference>
<dbReference type="InterPro" id="IPR000182">
    <property type="entry name" value="GNAT_dom"/>
</dbReference>
<comment type="subcellular location">
    <subcellularLocation>
        <location evidence="9">Cytoplasm</location>
    </subcellularLocation>
</comment>
<dbReference type="GO" id="GO:0000049">
    <property type="term" value="F:tRNA binding"/>
    <property type="evidence" value="ECO:0007669"/>
    <property type="project" value="UniProtKB-UniRule"/>
</dbReference>
<evidence type="ECO:0000256" key="5">
    <source>
        <dbReference type="ARBA" id="ARBA00022741"/>
    </source>
</evidence>
<dbReference type="InterPro" id="IPR013562">
    <property type="entry name" value="TmcA/NAT10_N"/>
</dbReference>
<evidence type="ECO:0000259" key="11">
    <source>
        <dbReference type="PROSITE" id="PS51192"/>
    </source>
</evidence>
<dbReference type="PROSITE" id="PS51192">
    <property type="entry name" value="HELICASE_ATP_BIND_1"/>
    <property type="match status" value="1"/>
</dbReference>
<dbReference type="GO" id="GO:0005524">
    <property type="term" value="F:ATP binding"/>
    <property type="evidence" value="ECO:0007669"/>
    <property type="project" value="UniProtKB-UniRule"/>
</dbReference>
<name>A0A2A5T0W8_9GAMM</name>
<dbReference type="GO" id="GO:0002101">
    <property type="term" value="P:tRNA wobble cytosine modification"/>
    <property type="evidence" value="ECO:0007669"/>
    <property type="project" value="UniProtKB-UniRule"/>
</dbReference>
<proteinExistence type="inferred from homology"/>
<feature type="binding site" evidence="9">
    <location>
        <position position="335"/>
    </location>
    <ligand>
        <name>ATP</name>
        <dbReference type="ChEBI" id="CHEBI:30616"/>
    </ligand>
</feature>
<dbReference type="AlphaFoldDB" id="A0A2A5T0W8"/>
<dbReference type="SUPFAM" id="SSF52540">
    <property type="entry name" value="P-loop containing nucleoside triphosphate hydrolases"/>
    <property type="match status" value="1"/>
</dbReference>
<keyword evidence="1 9" id="KW-0963">Cytoplasm</keyword>
<dbReference type="Pfam" id="PF08351">
    <property type="entry name" value="TmcA_N"/>
    <property type="match status" value="1"/>
</dbReference>
<keyword evidence="8 9" id="KW-0012">Acyltransferase</keyword>
<comment type="caution">
    <text evidence="12">The sequence shown here is derived from an EMBL/GenBank/DDBJ whole genome shotgun (WGS) entry which is preliminary data.</text>
</comment>
<evidence type="ECO:0000256" key="4">
    <source>
        <dbReference type="ARBA" id="ARBA00022694"/>
    </source>
</evidence>
<dbReference type="Proteomes" id="UP000219020">
    <property type="component" value="Unassembled WGS sequence"/>
</dbReference>
<dbReference type="GO" id="GO:0051391">
    <property type="term" value="P:tRNA acetylation"/>
    <property type="evidence" value="ECO:0007669"/>
    <property type="project" value="UniProtKB-UniRule"/>
</dbReference>
<dbReference type="PROSITE" id="PS51186">
    <property type="entry name" value="GNAT"/>
    <property type="match status" value="1"/>
</dbReference>
<comment type="caution">
    <text evidence="9">Lacks conserved residue(s) required for the propagation of feature annotation.</text>
</comment>
<comment type="catalytic activity">
    <reaction evidence="9">
        <text>cytidine(34) in elongator tRNA(Met) + acetyl-CoA + ATP + H2O = N(4)-acetylcytidine(34) in elongator tRNA(Met) + ADP + phosphate + CoA + H(+)</text>
        <dbReference type="Rhea" id="RHEA:43788"/>
        <dbReference type="Rhea" id="RHEA-COMP:10693"/>
        <dbReference type="Rhea" id="RHEA-COMP:10694"/>
        <dbReference type="ChEBI" id="CHEBI:15377"/>
        <dbReference type="ChEBI" id="CHEBI:15378"/>
        <dbReference type="ChEBI" id="CHEBI:30616"/>
        <dbReference type="ChEBI" id="CHEBI:43474"/>
        <dbReference type="ChEBI" id="CHEBI:57287"/>
        <dbReference type="ChEBI" id="CHEBI:57288"/>
        <dbReference type="ChEBI" id="CHEBI:74900"/>
        <dbReference type="ChEBI" id="CHEBI:82748"/>
        <dbReference type="ChEBI" id="CHEBI:456216"/>
        <dbReference type="EC" id="2.3.1.193"/>
    </reaction>
</comment>
<gene>
    <name evidence="9" type="primary">tmcA</name>
    <name evidence="12" type="ORF">BTN49_2612</name>
</gene>
<dbReference type="GO" id="GO:1904812">
    <property type="term" value="P:rRNA acetylation involved in maturation of SSU-rRNA"/>
    <property type="evidence" value="ECO:0007669"/>
    <property type="project" value="TreeGrafter"/>
</dbReference>
<evidence type="ECO:0000256" key="8">
    <source>
        <dbReference type="ARBA" id="ARBA00023315"/>
    </source>
</evidence>
<reference evidence="13" key="1">
    <citation type="submission" date="2017-04" db="EMBL/GenBank/DDBJ databases">
        <title>Genome evolution of the luminous symbionts of deep sea anglerfish.</title>
        <authorList>
            <person name="Hendry T.A."/>
        </authorList>
    </citation>
    <scope>NUCLEOTIDE SEQUENCE [LARGE SCALE GENOMIC DNA]</scope>
</reference>
<evidence type="ECO:0000313" key="13">
    <source>
        <dbReference type="Proteomes" id="UP000219020"/>
    </source>
</evidence>
<dbReference type="Gene3D" id="3.40.50.300">
    <property type="entry name" value="P-loop containing nucleotide triphosphate hydrolases"/>
    <property type="match status" value="1"/>
</dbReference>
<dbReference type="GO" id="GO:0051392">
    <property type="term" value="F:tRNA cytidine N4-acetyltransferase activity"/>
    <property type="evidence" value="ECO:0007669"/>
    <property type="project" value="UniProtKB-UniRule"/>
</dbReference>
<dbReference type="PANTHER" id="PTHR10925:SF5">
    <property type="entry name" value="RNA CYTIDINE ACETYLTRANSFERASE"/>
    <property type="match status" value="1"/>
</dbReference>